<evidence type="ECO:0000313" key="3">
    <source>
        <dbReference type="Proteomes" id="UP001310594"/>
    </source>
</evidence>
<proteinExistence type="predicted"/>
<organism evidence="2 3">
    <name type="scientific">Elasticomyces elasticus</name>
    <dbReference type="NCBI Taxonomy" id="574655"/>
    <lineage>
        <taxon>Eukaryota</taxon>
        <taxon>Fungi</taxon>
        <taxon>Dikarya</taxon>
        <taxon>Ascomycota</taxon>
        <taxon>Pezizomycotina</taxon>
        <taxon>Dothideomycetes</taxon>
        <taxon>Dothideomycetidae</taxon>
        <taxon>Mycosphaerellales</taxon>
        <taxon>Teratosphaeriaceae</taxon>
        <taxon>Elasticomyces</taxon>
    </lineage>
</organism>
<comment type="caution">
    <text evidence="2">The sequence shown here is derived from an EMBL/GenBank/DDBJ whole genome shotgun (WGS) entry which is preliminary data.</text>
</comment>
<accession>A0AAN7VYD5</accession>
<evidence type="ECO:0000313" key="2">
    <source>
        <dbReference type="EMBL" id="KAK5691573.1"/>
    </source>
</evidence>
<name>A0AAN7VYD5_9PEZI</name>
<dbReference type="PANTHER" id="PTHR37451">
    <property type="entry name" value="MARVEL DOMAIN"/>
    <property type="match status" value="1"/>
</dbReference>
<feature type="transmembrane region" description="Helical" evidence="1">
    <location>
        <begin position="76"/>
        <end position="100"/>
    </location>
</feature>
<keyword evidence="1" id="KW-0472">Membrane</keyword>
<evidence type="ECO:0000256" key="1">
    <source>
        <dbReference type="SAM" id="Phobius"/>
    </source>
</evidence>
<dbReference type="Proteomes" id="UP001310594">
    <property type="component" value="Unassembled WGS sequence"/>
</dbReference>
<keyword evidence="1" id="KW-0812">Transmembrane</keyword>
<dbReference type="EMBL" id="JAVRQU010000021">
    <property type="protein sequence ID" value="KAK5691573.1"/>
    <property type="molecule type" value="Genomic_DNA"/>
</dbReference>
<feature type="transmembrane region" description="Helical" evidence="1">
    <location>
        <begin position="46"/>
        <end position="70"/>
    </location>
</feature>
<feature type="transmembrane region" description="Helical" evidence="1">
    <location>
        <begin position="13"/>
        <end position="34"/>
    </location>
</feature>
<gene>
    <name evidence="2" type="ORF">LTR97_011567</name>
</gene>
<dbReference type="AlphaFoldDB" id="A0AAN7VYD5"/>
<protein>
    <recommendedName>
        <fullName evidence="4">MARVEL domain-containing protein</fullName>
    </recommendedName>
</protein>
<evidence type="ECO:0008006" key="4">
    <source>
        <dbReference type="Google" id="ProtNLM"/>
    </source>
</evidence>
<reference evidence="2" key="1">
    <citation type="submission" date="2023-08" db="EMBL/GenBank/DDBJ databases">
        <title>Black Yeasts Isolated from many extreme environments.</title>
        <authorList>
            <person name="Coleine C."/>
            <person name="Stajich J.E."/>
            <person name="Selbmann L."/>
        </authorList>
    </citation>
    <scope>NUCLEOTIDE SEQUENCE</scope>
    <source>
        <strain evidence="2">CCFEE 5810</strain>
    </source>
</reference>
<sequence length="211" mass="23226">MQVHLNRLQKIKIGLHVSQAISIIIIFSLTLAVLNQNGGTCKAMAFMLALCCITLPVLMFLTILLAWIRTKHFPNIYVYAAMNVTFAMMWLAATIAVRLCDDQSIRLESKQHPKENTWPDNDSTDLLVCGTSSQSIIAEASIDFALLVLVLFAVTSGISVFGILQAKRTGDVHNDGGYIEQSPGRNARKANPSMRGIQMAYDPTDNLQTKA</sequence>
<keyword evidence="1" id="KW-1133">Transmembrane helix</keyword>
<feature type="transmembrane region" description="Helical" evidence="1">
    <location>
        <begin position="144"/>
        <end position="164"/>
    </location>
</feature>
<dbReference type="PANTHER" id="PTHR37451:SF3">
    <property type="entry name" value="MARVEL DOMAIN-CONTAINING PROTEIN"/>
    <property type="match status" value="1"/>
</dbReference>